<dbReference type="InterPro" id="IPR011973">
    <property type="entry name" value="PaaD"/>
</dbReference>
<dbReference type="Proteomes" id="UP000544110">
    <property type="component" value="Unassembled WGS sequence"/>
</dbReference>
<evidence type="ECO:0000313" key="5">
    <source>
        <dbReference type="Proteomes" id="UP000544110"/>
    </source>
</evidence>
<sequence length="152" mass="16025">MRSEGGRDAAGEHEVARRSAAHMWDADAASRSLGMRLLEVGPGHATVAMVVRDDMVNGWQICHGGLVATLADSCFAVACNARGQVTVAAGFDVTFLESARLGDELVAEGREVALRGRSGLYDVTVRRGDGTVVAEFRGRSRSLGRANPALEG</sequence>
<keyword evidence="2 4" id="KW-0378">Hydrolase</keyword>
<accession>A0A7Y9UJ85</accession>
<dbReference type="AlphaFoldDB" id="A0A7Y9UJ85"/>
<dbReference type="PANTHER" id="PTHR42856:SF1">
    <property type="entry name" value="ACYL-COENZYME A THIOESTERASE PAAI"/>
    <property type="match status" value="1"/>
</dbReference>
<dbReference type="EMBL" id="JACCAC010000001">
    <property type="protein sequence ID" value="NYG53953.1"/>
    <property type="molecule type" value="Genomic_DNA"/>
</dbReference>
<dbReference type="EC" id="3.1.2.-" evidence="4"/>
<dbReference type="CDD" id="cd03443">
    <property type="entry name" value="PaaI_thioesterase"/>
    <property type="match status" value="1"/>
</dbReference>
<comment type="similarity">
    <text evidence="1">Belongs to the thioesterase PaaI family.</text>
</comment>
<dbReference type="PANTHER" id="PTHR42856">
    <property type="entry name" value="ACYL-COENZYME A THIOESTERASE PAAI"/>
    <property type="match status" value="1"/>
</dbReference>
<dbReference type="FunFam" id="3.10.129.10:FF:000022">
    <property type="entry name" value="Phenylacetic acid degradation protein"/>
    <property type="match status" value="1"/>
</dbReference>
<dbReference type="NCBIfam" id="TIGR02286">
    <property type="entry name" value="PaaD"/>
    <property type="match status" value="1"/>
</dbReference>
<dbReference type="GO" id="GO:0016289">
    <property type="term" value="F:acyl-CoA hydrolase activity"/>
    <property type="evidence" value="ECO:0007669"/>
    <property type="project" value="TreeGrafter"/>
</dbReference>
<keyword evidence="5" id="KW-1185">Reference proteome</keyword>
<name>A0A7Y9UJ85_9ACTN</name>
<dbReference type="InterPro" id="IPR003736">
    <property type="entry name" value="PAAI_dom"/>
</dbReference>
<evidence type="ECO:0000259" key="3">
    <source>
        <dbReference type="Pfam" id="PF03061"/>
    </source>
</evidence>
<proteinExistence type="inferred from homology"/>
<feature type="domain" description="Thioesterase" evidence="3">
    <location>
        <begin position="61"/>
        <end position="134"/>
    </location>
</feature>
<evidence type="ECO:0000256" key="2">
    <source>
        <dbReference type="ARBA" id="ARBA00022801"/>
    </source>
</evidence>
<dbReference type="RefSeq" id="WP_343048983.1">
    <property type="nucleotide sequence ID" value="NZ_JACCAC010000001.1"/>
</dbReference>
<gene>
    <name evidence="4" type="ORF">BJ989_000257</name>
</gene>
<reference evidence="4 5" key="1">
    <citation type="submission" date="2020-07" db="EMBL/GenBank/DDBJ databases">
        <title>Sequencing the genomes of 1000 actinobacteria strains.</title>
        <authorList>
            <person name="Klenk H.-P."/>
        </authorList>
    </citation>
    <scope>NUCLEOTIDE SEQUENCE [LARGE SCALE GENOMIC DNA]</scope>
    <source>
        <strain evidence="4 5">DSM 24552</strain>
    </source>
</reference>
<dbReference type="Pfam" id="PF03061">
    <property type="entry name" value="4HBT"/>
    <property type="match status" value="1"/>
</dbReference>
<comment type="caution">
    <text evidence="4">The sequence shown here is derived from an EMBL/GenBank/DDBJ whole genome shotgun (WGS) entry which is preliminary data.</text>
</comment>
<dbReference type="InterPro" id="IPR029069">
    <property type="entry name" value="HotDog_dom_sf"/>
</dbReference>
<dbReference type="Gene3D" id="3.10.129.10">
    <property type="entry name" value="Hotdog Thioesterase"/>
    <property type="match status" value="1"/>
</dbReference>
<dbReference type="SUPFAM" id="SSF54637">
    <property type="entry name" value="Thioesterase/thiol ester dehydrase-isomerase"/>
    <property type="match status" value="1"/>
</dbReference>
<organism evidence="4 5">
    <name type="scientific">Nocardioides perillae</name>
    <dbReference type="NCBI Taxonomy" id="1119534"/>
    <lineage>
        <taxon>Bacteria</taxon>
        <taxon>Bacillati</taxon>
        <taxon>Actinomycetota</taxon>
        <taxon>Actinomycetes</taxon>
        <taxon>Propionibacteriales</taxon>
        <taxon>Nocardioidaceae</taxon>
        <taxon>Nocardioides</taxon>
    </lineage>
</organism>
<dbReference type="InterPro" id="IPR006683">
    <property type="entry name" value="Thioestr_dom"/>
</dbReference>
<dbReference type="InterPro" id="IPR052723">
    <property type="entry name" value="Acyl-CoA_thioesterase_PaaI"/>
</dbReference>
<evidence type="ECO:0000313" key="4">
    <source>
        <dbReference type="EMBL" id="NYG53953.1"/>
    </source>
</evidence>
<evidence type="ECO:0000256" key="1">
    <source>
        <dbReference type="ARBA" id="ARBA00008324"/>
    </source>
</evidence>
<dbReference type="NCBIfam" id="TIGR00369">
    <property type="entry name" value="unchar_dom_1"/>
    <property type="match status" value="1"/>
</dbReference>
<protein>
    <submittedName>
        <fullName evidence="4">Acyl-CoA thioesterase</fullName>
        <ecNumber evidence="4">3.1.2.-</ecNumber>
    </submittedName>
</protein>